<evidence type="ECO:0000313" key="2">
    <source>
        <dbReference type="Proteomes" id="UP000016933"/>
    </source>
</evidence>
<sequence>MKTKQKLKRLSRKAAVFTAVILTNILLSVVEIAKFLGEEETIEESTVKDFAMTRSAQPDHVELEGKRRSMIRNYSKALREMYVPTIDELLNEEEARRGSLETRSRLCGSIRGWRLMVSITPGGSNAMSAISRVGRITPS</sequence>
<keyword evidence="2" id="KW-1185">Reference proteome</keyword>
<name>N1PF48_DOTSN</name>
<organism evidence="1 2">
    <name type="scientific">Dothistroma septosporum (strain NZE10 / CBS 128990)</name>
    <name type="common">Red band needle blight fungus</name>
    <name type="synonym">Mycosphaerella pini</name>
    <dbReference type="NCBI Taxonomy" id="675120"/>
    <lineage>
        <taxon>Eukaryota</taxon>
        <taxon>Fungi</taxon>
        <taxon>Dikarya</taxon>
        <taxon>Ascomycota</taxon>
        <taxon>Pezizomycotina</taxon>
        <taxon>Dothideomycetes</taxon>
        <taxon>Dothideomycetidae</taxon>
        <taxon>Mycosphaerellales</taxon>
        <taxon>Mycosphaerellaceae</taxon>
        <taxon>Dothistroma</taxon>
    </lineage>
</organism>
<reference evidence="1 2" key="2">
    <citation type="journal article" date="2012" name="PLoS Pathog.">
        <title>Diverse lifestyles and strategies of plant pathogenesis encoded in the genomes of eighteen Dothideomycetes fungi.</title>
        <authorList>
            <person name="Ohm R.A."/>
            <person name="Feau N."/>
            <person name="Henrissat B."/>
            <person name="Schoch C.L."/>
            <person name="Horwitz B.A."/>
            <person name="Barry K.W."/>
            <person name="Condon B.J."/>
            <person name="Copeland A.C."/>
            <person name="Dhillon B."/>
            <person name="Glaser F."/>
            <person name="Hesse C.N."/>
            <person name="Kosti I."/>
            <person name="LaButti K."/>
            <person name="Lindquist E.A."/>
            <person name="Lucas S."/>
            <person name="Salamov A.A."/>
            <person name="Bradshaw R.E."/>
            <person name="Ciuffetti L."/>
            <person name="Hamelin R.C."/>
            <person name="Kema G.H.J."/>
            <person name="Lawrence C."/>
            <person name="Scott J.A."/>
            <person name="Spatafora J.W."/>
            <person name="Turgeon B.G."/>
            <person name="de Wit P.J.G.M."/>
            <person name="Zhong S."/>
            <person name="Goodwin S.B."/>
            <person name="Grigoriev I.V."/>
        </authorList>
    </citation>
    <scope>NUCLEOTIDE SEQUENCE [LARGE SCALE GENOMIC DNA]</scope>
    <source>
        <strain evidence="2">NZE10 / CBS 128990</strain>
    </source>
</reference>
<protein>
    <submittedName>
        <fullName evidence="1">Uncharacterized protein</fullName>
    </submittedName>
</protein>
<dbReference type="AlphaFoldDB" id="N1PF48"/>
<dbReference type="HOGENOM" id="CLU_1845055_0_0_1"/>
<gene>
    <name evidence="1" type="ORF">DOTSEDRAFT_26428</name>
</gene>
<dbReference type="EMBL" id="KB446542">
    <property type="protein sequence ID" value="EME41238.1"/>
    <property type="molecule type" value="Genomic_DNA"/>
</dbReference>
<dbReference type="Proteomes" id="UP000016933">
    <property type="component" value="Unassembled WGS sequence"/>
</dbReference>
<proteinExistence type="predicted"/>
<accession>N1PF48</accession>
<reference evidence="2" key="1">
    <citation type="journal article" date="2012" name="PLoS Genet.">
        <title>The genomes of the fungal plant pathogens Cladosporium fulvum and Dothistroma septosporum reveal adaptation to different hosts and lifestyles but also signatures of common ancestry.</title>
        <authorList>
            <person name="de Wit P.J.G.M."/>
            <person name="van der Burgt A."/>
            <person name="Oekmen B."/>
            <person name="Stergiopoulos I."/>
            <person name="Abd-Elsalam K.A."/>
            <person name="Aerts A.L."/>
            <person name="Bahkali A.H."/>
            <person name="Beenen H.G."/>
            <person name="Chettri P."/>
            <person name="Cox M.P."/>
            <person name="Datema E."/>
            <person name="de Vries R.P."/>
            <person name="Dhillon B."/>
            <person name="Ganley A.R."/>
            <person name="Griffiths S.A."/>
            <person name="Guo Y."/>
            <person name="Hamelin R.C."/>
            <person name="Henrissat B."/>
            <person name="Kabir M.S."/>
            <person name="Jashni M.K."/>
            <person name="Kema G."/>
            <person name="Klaubauf S."/>
            <person name="Lapidus A."/>
            <person name="Levasseur A."/>
            <person name="Lindquist E."/>
            <person name="Mehrabi R."/>
            <person name="Ohm R.A."/>
            <person name="Owen T.J."/>
            <person name="Salamov A."/>
            <person name="Schwelm A."/>
            <person name="Schijlen E."/>
            <person name="Sun H."/>
            <person name="van den Burg H.A."/>
            <person name="van Ham R.C.H.J."/>
            <person name="Zhang S."/>
            <person name="Goodwin S.B."/>
            <person name="Grigoriev I.V."/>
            <person name="Collemare J."/>
            <person name="Bradshaw R.E."/>
        </authorList>
    </citation>
    <scope>NUCLEOTIDE SEQUENCE [LARGE SCALE GENOMIC DNA]</scope>
    <source>
        <strain evidence="2">NZE10 / CBS 128990</strain>
    </source>
</reference>
<evidence type="ECO:0000313" key="1">
    <source>
        <dbReference type="EMBL" id="EME41238.1"/>
    </source>
</evidence>